<keyword evidence="4" id="KW-1185">Reference proteome</keyword>
<feature type="region of interest" description="Disordered" evidence="1">
    <location>
        <begin position="354"/>
        <end position="417"/>
    </location>
</feature>
<protein>
    <submittedName>
        <fullName evidence="3">Uncharacterized protein</fullName>
    </submittedName>
</protein>
<feature type="signal peptide" evidence="2">
    <location>
        <begin position="1"/>
        <end position="33"/>
    </location>
</feature>
<sequence length="507" mass="50103">MTTSTGTRRAGRSSTRSSSALAVGGLVAALALAACGTEVAGGSASGLAPLRIGSAAGAQPAADSSGGKLASGWTLDGTLPAGPGSGPVLRFTGAPGEDDVRALAAALGLTAAPDKRAHGWVVDGPTGELRVRSDASGQWSFARTIDCPTYYVDVDSSDGNTGVSCAVAESPGAASDLPLLTDDAALAAAAPVLAAAGVSASPRVLAGAGGQSGTVAVVVADPTVADLPTSGLRSVVDVDAQGVLGATGWLGDLSTDGDYPVVSARTAFDRLDAMPRALADIGCPEIAPGPMESPADDPMPIPCKVDPLVITGATFGLMLNWEDRTPILVPAWLFDVTGWDDPMAQVAVADQYLADPTPLPEPSTGTGGGSAIPPDPGTPETPVAPPTEEPGVEPGGSGGGSDPSTGPGGGGQPGVETPAVEKAFLDTNGTTMALTGWGGVCAEYSAVVDESSTTVKVQIVGRSTLGPDEACIEIAQELKVLVELDSPLGSRTVVDATTGLPVPVTRT</sequence>
<gene>
    <name evidence="3" type="ORF">ACFQGU_13130</name>
</gene>
<evidence type="ECO:0000256" key="1">
    <source>
        <dbReference type="SAM" id="MobiDB-lite"/>
    </source>
</evidence>
<evidence type="ECO:0000256" key="2">
    <source>
        <dbReference type="SAM" id="SignalP"/>
    </source>
</evidence>
<reference evidence="4" key="1">
    <citation type="journal article" date="2019" name="Int. J. Syst. Evol. Microbiol.">
        <title>The Global Catalogue of Microorganisms (GCM) 10K type strain sequencing project: providing services to taxonomists for standard genome sequencing and annotation.</title>
        <authorList>
            <consortium name="The Broad Institute Genomics Platform"/>
            <consortium name="The Broad Institute Genome Sequencing Center for Infectious Disease"/>
            <person name="Wu L."/>
            <person name="Ma J."/>
        </authorList>
    </citation>
    <scope>NUCLEOTIDE SEQUENCE [LARGE SCALE GENOMIC DNA]</scope>
    <source>
        <strain evidence="4">CGMCC 4.7317</strain>
    </source>
</reference>
<comment type="caution">
    <text evidence="3">The sequence shown here is derived from an EMBL/GenBank/DDBJ whole genome shotgun (WGS) entry which is preliminary data.</text>
</comment>
<organism evidence="3 4">
    <name type="scientific">Longivirga aurantiaca</name>
    <dbReference type="NCBI Taxonomy" id="1837743"/>
    <lineage>
        <taxon>Bacteria</taxon>
        <taxon>Bacillati</taxon>
        <taxon>Actinomycetota</taxon>
        <taxon>Actinomycetes</taxon>
        <taxon>Sporichthyales</taxon>
        <taxon>Sporichthyaceae</taxon>
        <taxon>Longivirga</taxon>
    </lineage>
</organism>
<dbReference type="EMBL" id="JBHSTI010000008">
    <property type="protein sequence ID" value="MFC6238825.1"/>
    <property type="molecule type" value="Genomic_DNA"/>
</dbReference>
<accession>A0ABW1T451</accession>
<proteinExistence type="predicted"/>
<dbReference type="RefSeq" id="WP_386767373.1">
    <property type="nucleotide sequence ID" value="NZ_JBHSTI010000008.1"/>
</dbReference>
<name>A0ABW1T451_9ACTN</name>
<feature type="compositionally biased region" description="Pro residues" evidence="1">
    <location>
        <begin position="373"/>
        <end position="388"/>
    </location>
</feature>
<keyword evidence="2" id="KW-0732">Signal</keyword>
<evidence type="ECO:0000313" key="4">
    <source>
        <dbReference type="Proteomes" id="UP001596138"/>
    </source>
</evidence>
<dbReference type="Proteomes" id="UP001596138">
    <property type="component" value="Unassembled WGS sequence"/>
</dbReference>
<evidence type="ECO:0000313" key="3">
    <source>
        <dbReference type="EMBL" id="MFC6238825.1"/>
    </source>
</evidence>
<feature type="compositionally biased region" description="Gly residues" evidence="1">
    <location>
        <begin position="393"/>
        <end position="413"/>
    </location>
</feature>
<feature type="chain" id="PRO_5046635790" evidence="2">
    <location>
        <begin position="34"/>
        <end position="507"/>
    </location>
</feature>